<reference evidence="2 3" key="1">
    <citation type="submission" date="2023-08" db="EMBL/GenBank/DDBJ databases">
        <title>Black Yeasts Isolated from many extreme environments.</title>
        <authorList>
            <person name="Coleine C."/>
            <person name="Stajich J.E."/>
            <person name="Selbmann L."/>
        </authorList>
    </citation>
    <scope>NUCLEOTIDE SEQUENCE [LARGE SCALE GENOMIC DNA]</scope>
    <source>
        <strain evidence="2 3">CCFEE 536</strain>
    </source>
</reference>
<evidence type="ECO:0000256" key="1">
    <source>
        <dbReference type="SAM" id="MobiDB-lite"/>
    </source>
</evidence>
<dbReference type="Proteomes" id="UP001357485">
    <property type="component" value="Unassembled WGS sequence"/>
</dbReference>
<keyword evidence="3" id="KW-1185">Reference proteome</keyword>
<comment type="caution">
    <text evidence="2">The sequence shown here is derived from an EMBL/GenBank/DDBJ whole genome shotgun (WGS) entry which is preliminary data.</text>
</comment>
<name>A0ABR0KQ17_9PEZI</name>
<evidence type="ECO:0000313" key="2">
    <source>
        <dbReference type="EMBL" id="KAK5103275.1"/>
    </source>
</evidence>
<keyword evidence="2" id="KW-0436">Ligase</keyword>
<dbReference type="GO" id="GO:0004817">
    <property type="term" value="F:cysteine-tRNA ligase activity"/>
    <property type="evidence" value="ECO:0007669"/>
    <property type="project" value="UniProtKB-EC"/>
</dbReference>
<organism evidence="2 3">
    <name type="scientific">Cryomyces antarcticus</name>
    <dbReference type="NCBI Taxonomy" id="329879"/>
    <lineage>
        <taxon>Eukaryota</taxon>
        <taxon>Fungi</taxon>
        <taxon>Dikarya</taxon>
        <taxon>Ascomycota</taxon>
        <taxon>Pezizomycotina</taxon>
        <taxon>Dothideomycetes</taxon>
        <taxon>Dothideomycetes incertae sedis</taxon>
        <taxon>Cryomyces</taxon>
    </lineage>
</organism>
<sequence>TLSQFQDDVRELAEKGANKKDILDLCDRVRDFSLWNLGVYLEDRDGQPALVRPVDRELVSARKAKDDAKAAKDKKAAEKVKQSTKGNFQQEAAAKEAAKAEKAKIPPSELFRTGEYKGLYSEWDEQGIPTKDKEGKEVAKSQGKKLKKIWDVQKKAYDAYISAA</sequence>
<dbReference type="EMBL" id="JAVRRA010026011">
    <property type="protein sequence ID" value="KAK5103275.1"/>
    <property type="molecule type" value="Genomic_DNA"/>
</dbReference>
<feature type="compositionally biased region" description="Basic and acidic residues" evidence="1">
    <location>
        <begin position="65"/>
        <end position="81"/>
    </location>
</feature>
<proteinExistence type="predicted"/>
<feature type="non-terminal residue" evidence="2">
    <location>
        <position position="1"/>
    </location>
</feature>
<protein>
    <submittedName>
        <fullName evidence="2">Cysteinyl-tRNA synthetase</fullName>
        <ecNumber evidence="2">6.1.1.16</ecNumber>
    </submittedName>
</protein>
<dbReference type="EC" id="6.1.1.16" evidence="2"/>
<gene>
    <name evidence="2" type="primary">CYR1_3</name>
    <name evidence="2" type="ORF">LTR16_006939</name>
</gene>
<evidence type="ECO:0000313" key="3">
    <source>
        <dbReference type="Proteomes" id="UP001357485"/>
    </source>
</evidence>
<accession>A0ABR0KQ17</accession>
<feature type="region of interest" description="Disordered" evidence="1">
    <location>
        <begin position="65"/>
        <end position="88"/>
    </location>
</feature>